<dbReference type="AlphaFoldDB" id="A0A250XCY1"/>
<dbReference type="FunFam" id="1.10.510.10:FF:000624">
    <property type="entry name" value="Mitogen-activated protein kinase"/>
    <property type="match status" value="1"/>
</dbReference>
<dbReference type="PANTHER" id="PTHR24056">
    <property type="entry name" value="CELL DIVISION PROTEIN KINASE"/>
    <property type="match status" value="1"/>
</dbReference>
<evidence type="ECO:0000313" key="12">
    <source>
        <dbReference type="Proteomes" id="UP000232323"/>
    </source>
</evidence>
<dbReference type="InterPro" id="IPR000719">
    <property type="entry name" value="Prot_kinase_dom"/>
</dbReference>
<keyword evidence="2 8" id="KW-0723">Serine/threonine-protein kinase</keyword>
<proteinExistence type="inferred from homology"/>
<evidence type="ECO:0000259" key="10">
    <source>
        <dbReference type="PROSITE" id="PS50011"/>
    </source>
</evidence>
<evidence type="ECO:0000256" key="9">
    <source>
        <dbReference type="SAM" id="MobiDB-lite"/>
    </source>
</evidence>
<dbReference type="Gene3D" id="1.10.510.10">
    <property type="entry name" value="Transferase(Phosphotransferase) domain 1"/>
    <property type="match status" value="1"/>
</dbReference>
<feature type="domain" description="Protein kinase" evidence="10">
    <location>
        <begin position="17"/>
        <end position="308"/>
    </location>
</feature>
<feature type="region of interest" description="Disordered" evidence="9">
    <location>
        <begin position="371"/>
        <end position="413"/>
    </location>
</feature>
<evidence type="ECO:0000256" key="4">
    <source>
        <dbReference type="ARBA" id="ARBA00022741"/>
    </source>
</evidence>
<feature type="compositionally biased region" description="Basic and acidic residues" evidence="9">
    <location>
        <begin position="396"/>
        <end position="407"/>
    </location>
</feature>
<keyword evidence="4 7" id="KW-0547">Nucleotide-binding</keyword>
<organism evidence="11 12">
    <name type="scientific">Chlamydomonas eustigma</name>
    <dbReference type="NCBI Taxonomy" id="1157962"/>
    <lineage>
        <taxon>Eukaryota</taxon>
        <taxon>Viridiplantae</taxon>
        <taxon>Chlorophyta</taxon>
        <taxon>core chlorophytes</taxon>
        <taxon>Chlorophyceae</taxon>
        <taxon>CS clade</taxon>
        <taxon>Chlamydomonadales</taxon>
        <taxon>Chlamydomonadaceae</taxon>
        <taxon>Chlamydomonas</taxon>
    </lineage>
</organism>
<evidence type="ECO:0000256" key="3">
    <source>
        <dbReference type="ARBA" id="ARBA00022679"/>
    </source>
</evidence>
<keyword evidence="12" id="KW-1185">Reference proteome</keyword>
<dbReference type="Pfam" id="PF00069">
    <property type="entry name" value="Pkinase"/>
    <property type="match status" value="1"/>
</dbReference>
<dbReference type="GO" id="GO:0080090">
    <property type="term" value="P:regulation of primary metabolic process"/>
    <property type="evidence" value="ECO:0007669"/>
    <property type="project" value="UniProtKB-ARBA"/>
</dbReference>
<dbReference type="PROSITE" id="PS00107">
    <property type="entry name" value="PROTEIN_KINASE_ATP"/>
    <property type="match status" value="1"/>
</dbReference>
<keyword evidence="5" id="KW-0418">Kinase</keyword>
<dbReference type="PROSITE" id="PS50011">
    <property type="entry name" value="PROTEIN_KINASE_DOM"/>
    <property type="match status" value="1"/>
</dbReference>
<gene>
    <name evidence="11" type="ORF">CEUSTIGMA_g8382.t1</name>
</gene>
<evidence type="ECO:0000256" key="8">
    <source>
        <dbReference type="RuleBase" id="RU000304"/>
    </source>
</evidence>
<name>A0A250XCY1_9CHLO</name>
<dbReference type="PROSITE" id="PS00108">
    <property type="entry name" value="PROTEIN_KINASE_ST"/>
    <property type="match status" value="1"/>
</dbReference>
<dbReference type="OrthoDB" id="1732493at2759"/>
<dbReference type="Proteomes" id="UP000232323">
    <property type="component" value="Unassembled WGS sequence"/>
</dbReference>
<evidence type="ECO:0000256" key="6">
    <source>
        <dbReference type="ARBA" id="ARBA00022840"/>
    </source>
</evidence>
<dbReference type="STRING" id="1157962.A0A250XCY1"/>
<accession>A0A250XCY1</accession>
<comment type="similarity">
    <text evidence="1">Belongs to the protein kinase superfamily. CMGC Ser/Thr protein kinase family. CDC2/CDKX subfamily.</text>
</comment>
<dbReference type="GO" id="GO:0005524">
    <property type="term" value="F:ATP binding"/>
    <property type="evidence" value="ECO:0007669"/>
    <property type="project" value="UniProtKB-UniRule"/>
</dbReference>
<protein>
    <recommendedName>
        <fullName evidence="10">Protein kinase domain-containing protein</fullName>
    </recommendedName>
</protein>
<dbReference type="Gene3D" id="3.30.200.20">
    <property type="entry name" value="Phosphorylase Kinase, domain 1"/>
    <property type="match status" value="1"/>
</dbReference>
<dbReference type="GO" id="GO:0004674">
    <property type="term" value="F:protein serine/threonine kinase activity"/>
    <property type="evidence" value="ECO:0007669"/>
    <property type="project" value="UniProtKB-KW"/>
</dbReference>
<feature type="binding site" evidence="7">
    <location>
        <position position="46"/>
    </location>
    <ligand>
        <name>ATP</name>
        <dbReference type="ChEBI" id="CHEBI:30616"/>
    </ligand>
</feature>
<keyword evidence="6 7" id="KW-0067">ATP-binding</keyword>
<dbReference type="SMART" id="SM00220">
    <property type="entry name" value="S_TKc"/>
    <property type="match status" value="1"/>
</dbReference>
<dbReference type="InterPro" id="IPR050108">
    <property type="entry name" value="CDK"/>
</dbReference>
<sequence>MDPLADQFDVVDSIQRYEKLYRIGEGTYGIVYKARDRENDEIVALKKVRFDHAKDGVPVTSIRELRVLQSVNHPNIVRLKKVVTGTKAESIFLVFEYCEHDVGRLLDSLNSSFTLSEIKCLLKQLLEALVYLHDRWVMHRWVMMHRDIKMSNLLYNSRGQLKLCDFGLARYFAHYPSAMTPRVVTLWYRAPEVLLGTEIYDEAIDMWSVGCVLGELLKSEPLFPAENEMECLRMQCNLLGSPNTKTWPGLQGILATSNLKPPEQPLCSNLRQTFRHLSDEGLDLLSGLLSFDPETRFTARQAIRHPFFNERPLPKACEDMPTFPSSHNHNPENNEHFSQKRRRHGLLGEKAVGGGSESSAGRGIKGLMVSSKALVQQQGGCSSRSSHRSSHFPALDARREETQRRFGEAFGGP</sequence>
<dbReference type="GO" id="GO:0007346">
    <property type="term" value="P:regulation of mitotic cell cycle"/>
    <property type="evidence" value="ECO:0007669"/>
    <property type="project" value="TreeGrafter"/>
</dbReference>
<dbReference type="InterPro" id="IPR017441">
    <property type="entry name" value="Protein_kinase_ATP_BS"/>
</dbReference>
<dbReference type="FunFam" id="3.30.200.20:FF:000172">
    <property type="entry name" value="cyclin-dependent kinase G-2 isoform X1"/>
    <property type="match status" value="1"/>
</dbReference>
<reference evidence="11 12" key="1">
    <citation type="submission" date="2017-08" db="EMBL/GenBank/DDBJ databases">
        <title>Acidophilic green algal genome provides insights into adaptation to an acidic environment.</title>
        <authorList>
            <person name="Hirooka S."/>
            <person name="Hirose Y."/>
            <person name="Kanesaki Y."/>
            <person name="Higuchi S."/>
            <person name="Fujiwara T."/>
            <person name="Onuma R."/>
            <person name="Era A."/>
            <person name="Ohbayashi R."/>
            <person name="Uzuka A."/>
            <person name="Nozaki H."/>
            <person name="Yoshikawa H."/>
            <person name="Miyagishima S.Y."/>
        </authorList>
    </citation>
    <scope>NUCLEOTIDE SEQUENCE [LARGE SCALE GENOMIC DNA]</scope>
    <source>
        <strain evidence="11 12">NIES-2499</strain>
    </source>
</reference>
<dbReference type="GO" id="GO:0010556">
    <property type="term" value="P:regulation of macromolecule biosynthetic process"/>
    <property type="evidence" value="ECO:0007669"/>
    <property type="project" value="UniProtKB-ARBA"/>
</dbReference>
<comment type="caution">
    <text evidence="11">The sequence shown here is derived from an EMBL/GenBank/DDBJ whole genome shotgun (WGS) entry which is preliminary data.</text>
</comment>
<dbReference type="InterPro" id="IPR008271">
    <property type="entry name" value="Ser/Thr_kinase_AS"/>
</dbReference>
<evidence type="ECO:0000256" key="7">
    <source>
        <dbReference type="PROSITE-ProRule" id="PRU10141"/>
    </source>
</evidence>
<dbReference type="PANTHER" id="PTHR24056:SF107">
    <property type="entry name" value="CYCLIN-DEPENDENT KINASE 11A-RELATED"/>
    <property type="match status" value="1"/>
</dbReference>
<evidence type="ECO:0000256" key="2">
    <source>
        <dbReference type="ARBA" id="ARBA00022527"/>
    </source>
</evidence>
<evidence type="ECO:0000256" key="1">
    <source>
        <dbReference type="ARBA" id="ARBA00006485"/>
    </source>
</evidence>
<dbReference type="SUPFAM" id="SSF56112">
    <property type="entry name" value="Protein kinase-like (PK-like)"/>
    <property type="match status" value="1"/>
</dbReference>
<keyword evidence="3" id="KW-0808">Transferase</keyword>
<evidence type="ECO:0000256" key="5">
    <source>
        <dbReference type="ARBA" id="ARBA00022777"/>
    </source>
</evidence>
<evidence type="ECO:0000313" key="11">
    <source>
        <dbReference type="EMBL" id="GAX80947.1"/>
    </source>
</evidence>
<dbReference type="EMBL" id="BEGY01000058">
    <property type="protein sequence ID" value="GAX80947.1"/>
    <property type="molecule type" value="Genomic_DNA"/>
</dbReference>
<dbReference type="GO" id="GO:0005634">
    <property type="term" value="C:nucleus"/>
    <property type="evidence" value="ECO:0007669"/>
    <property type="project" value="UniProtKB-ARBA"/>
</dbReference>
<dbReference type="InterPro" id="IPR011009">
    <property type="entry name" value="Kinase-like_dom_sf"/>
</dbReference>